<evidence type="ECO:0000313" key="2">
    <source>
        <dbReference type="EMBL" id="KND96758.1"/>
    </source>
</evidence>
<sequence>MLSKISFFFFFSRVLHVSIVGILQADKKGSTTEPEGMIWGGMNRALKSSENEAVSSRIWF</sequence>
<feature type="chain" id="PRO_5005545283" evidence="1">
    <location>
        <begin position="26"/>
        <end position="60"/>
    </location>
</feature>
<gene>
    <name evidence="2" type="ORF">QG37_06872</name>
</gene>
<evidence type="ECO:0000313" key="3">
    <source>
        <dbReference type="Proteomes" id="UP000037122"/>
    </source>
</evidence>
<accession>A0A0L0NRU2</accession>
<dbReference type="EMBL" id="LGST01000050">
    <property type="protein sequence ID" value="KND96758.1"/>
    <property type="molecule type" value="Genomic_DNA"/>
</dbReference>
<dbReference type="Proteomes" id="UP000037122">
    <property type="component" value="Unassembled WGS sequence"/>
</dbReference>
<evidence type="ECO:0000256" key="1">
    <source>
        <dbReference type="SAM" id="SignalP"/>
    </source>
</evidence>
<comment type="caution">
    <text evidence="2">The sequence shown here is derived from an EMBL/GenBank/DDBJ whole genome shotgun (WGS) entry which is preliminary data.</text>
</comment>
<reference evidence="3" key="1">
    <citation type="journal article" date="2015" name="BMC Genomics">
        <title>Draft genome of a commonly misdiagnosed multidrug resistant pathogen Candida auris.</title>
        <authorList>
            <person name="Chatterjee S."/>
            <person name="Alampalli S.V."/>
            <person name="Nageshan R.K."/>
            <person name="Chettiar S.T."/>
            <person name="Joshi S."/>
            <person name="Tatu U.S."/>
        </authorList>
    </citation>
    <scope>NUCLEOTIDE SEQUENCE [LARGE SCALE GENOMIC DNA]</scope>
    <source>
        <strain evidence="3">6684</strain>
    </source>
</reference>
<keyword evidence="1" id="KW-0732">Signal</keyword>
<organism evidence="2 3">
    <name type="scientific">Candidozyma auris</name>
    <name type="common">Yeast</name>
    <name type="synonym">Candida auris</name>
    <dbReference type="NCBI Taxonomy" id="498019"/>
    <lineage>
        <taxon>Eukaryota</taxon>
        <taxon>Fungi</taxon>
        <taxon>Dikarya</taxon>
        <taxon>Ascomycota</taxon>
        <taxon>Saccharomycotina</taxon>
        <taxon>Pichiomycetes</taxon>
        <taxon>Metschnikowiaceae</taxon>
        <taxon>Candidozyma</taxon>
    </lineage>
</organism>
<dbReference type="AlphaFoldDB" id="A0A0L0NRU2"/>
<proteinExistence type="predicted"/>
<feature type="signal peptide" evidence="1">
    <location>
        <begin position="1"/>
        <end position="25"/>
    </location>
</feature>
<name>A0A0L0NRU2_CANAR</name>
<protein>
    <submittedName>
        <fullName evidence="2">Uncharacterized protein</fullName>
    </submittedName>
</protein>
<dbReference type="VEuPathDB" id="FungiDB:QG37_06872"/>